<dbReference type="Pfam" id="PF04535">
    <property type="entry name" value="CASP_dom"/>
    <property type="match status" value="1"/>
</dbReference>
<evidence type="ECO:0000256" key="8">
    <source>
        <dbReference type="RuleBase" id="RU361233"/>
    </source>
</evidence>
<comment type="similarity">
    <text evidence="2 8">Belongs to the Casparian strip membrane proteins (CASP) family.</text>
</comment>
<evidence type="ECO:0000313" key="11">
    <source>
        <dbReference type="Proteomes" id="UP000288805"/>
    </source>
</evidence>
<evidence type="ECO:0000259" key="9">
    <source>
        <dbReference type="Pfam" id="PF04535"/>
    </source>
</evidence>
<comment type="subunit">
    <text evidence="3 8">Homodimer and heterodimers.</text>
</comment>
<feature type="transmembrane region" description="Helical" evidence="8">
    <location>
        <begin position="161"/>
        <end position="184"/>
    </location>
</feature>
<evidence type="ECO:0000313" key="10">
    <source>
        <dbReference type="EMBL" id="RVX13705.1"/>
    </source>
</evidence>
<feature type="transmembrane region" description="Helical" evidence="8">
    <location>
        <begin position="12"/>
        <end position="34"/>
    </location>
</feature>
<feature type="domain" description="Casparian strip membrane protein" evidence="9">
    <location>
        <begin position="10"/>
        <end position="113"/>
    </location>
</feature>
<evidence type="ECO:0000256" key="5">
    <source>
        <dbReference type="ARBA" id="ARBA00022692"/>
    </source>
</evidence>
<keyword evidence="4 8" id="KW-1003">Cell membrane</keyword>
<accession>A0A438JXN6</accession>
<comment type="caution">
    <text evidence="10">The sequence shown here is derived from an EMBL/GenBank/DDBJ whole genome shotgun (WGS) entry which is preliminary data.</text>
</comment>
<dbReference type="InterPro" id="IPR006702">
    <property type="entry name" value="CASP_dom"/>
</dbReference>
<feature type="transmembrane region" description="Helical" evidence="8">
    <location>
        <begin position="54"/>
        <end position="79"/>
    </location>
</feature>
<reference evidence="10 11" key="1">
    <citation type="journal article" date="2018" name="PLoS Genet.">
        <title>Population sequencing reveals clonal diversity and ancestral inbreeding in the grapevine cultivar Chardonnay.</title>
        <authorList>
            <person name="Roach M.J."/>
            <person name="Johnson D.L."/>
            <person name="Bohlmann J."/>
            <person name="van Vuuren H.J."/>
            <person name="Jones S.J."/>
            <person name="Pretorius I.S."/>
            <person name="Schmidt S.A."/>
            <person name="Borneman A.R."/>
        </authorList>
    </citation>
    <scope>NUCLEOTIDE SEQUENCE [LARGE SCALE GENOMIC DNA]</scope>
    <source>
        <strain evidence="11">cv. Chardonnay</strain>
        <tissue evidence="10">Leaf</tissue>
    </source>
</reference>
<gene>
    <name evidence="10" type="primary">RCOM_1206790_3</name>
    <name evidence="10" type="ORF">CK203_010209</name>
</gene>
<dbReference type="AlphaFoldDB" id="A0A438JXN6"/>
<organism evidence="10 11">
    <name type="scientific">Vitis vinifera</name>
    <name type="common">Grape</name>
    <dbReference type="NCBI Taxonomy" id="29760"/>
    <lineage>
        <taxon>Eukaryota</taxon>
        <taxon>Viridiplantae</taxon>
        <taxon>Streptophyta</taxon>
        <taxon>Embryophyta</taxon>
        <taxon>Tracheophyta</taxon>
        <taxon>Spermatophyta</taxon>
        <taxon>Magnoliopsida</taxon>
        <taxon>eudicotyledons</taxon>
        <taxon>Gunneridae</taxon>
        <taxon>Pentapetalae</taxon>
        <taxon>rosids</taxon>
        <taxon>Vitales</taxon>
        <taxon>Vitaceae</taxon>
        <taxon>Viteae</taxon>
        <taxon>Vitis</taxon>
    </lineage>
</organism>
<dbReference type="PANTHER" id="PTHR33573:SF40">
    <property type="entry name" value="CASP-LIKE PROTEIN 4D2"/>
    <property type="match status" value="1"/>
</dbReference>
<evidence type="ECO:0000256" key="2">
    <source>
        <dbReference type="ARBA" id="ARBA00007651"/>
    </source>
</evidence>
<proteinExistence type="inferred from homology"/>
<comment type="subcellular location">
    <subcellularLocation>
        <location evidence="1 8">Cell membrane</location>
        <topology evidence="1 8">Multi-pass membrane protein</topology>
    </subcellularLocation>
</comment>
<evidence type="ECO:0000256" key="1">
    <source>
        <dbReference type="ARBA" id="ARBA00004651"/>
    </source>
</evidence>
<feature type="transmembrane region" description="Helical" evidence="8">
    <location>
        <begin position="107"/>
        <end position="128"/>
    </location>
</feature>
<dbReference type="Proteomes" id="UP000288805">
    <property type="component" value="Unassembled WGS sequence"/>
</dbReference>
<protein>
    <recommendedName>
        <fullName evidence="8">CASP-like protein</fullName>
    </recommendedName>
</protein>
<evidence type="ECO:0000256" key="6">
    <source>
        <dbReference type="ARBA" id="ARBA00022989"/>
    </source>
</evidence>
<dbReference type="GO" id="GO:0005886">
    <property type="term" value="C:plasma membrane"/>
    <property type="evidence" value="ECO:0007669"/>
    <property type="project" value="UniProtKB-SubCell"/>
</dbReference>
<name>A0A438JXN6_VITVI</name>
<keyword evidence="6 8" id="KW-1133">Transmembrane helix</keyword>
<dbReference type="EMBL" id="QGNW01000023">
    <property type="protein sequence ID" value="RVX13705.1"/>
    <property type="molecule type" value="Genomic_DNA"/>
</dbReference>
<evidence type="ECO:0000256" key="7">
    <source>
        <dbReference type="ARBA" id="ARBA00023136"/>
    </source>
</evidence>
<sequence>MTEPSSSTPSPVISLVLRLLTFISILISLIILTNNSATIVVNSTELKLRFKDVYAYRYMLFALVVGLPYILLQIVFGIYHVSMGKRISSSGESLLQFDFYADKVPPLSFLCFSTFSLEISAVMSYILATGTGASFGATLDLKEVFSELGSNYNKFFNKGSAAASFILFAFLFTAVSSVFSSLALPKKL</sequence>
<keyword evidence="7 8" id="KW-0472">Membrane</keyword>
<evidence type="ECO:0000256" key="4">
    <source>
        <dbReference type="ARBA" id="ARBA00022475"/>
    </source>
</evidence>
<evidence type="ECO:0000256" key="3">
    <source>
        <dbReference type="ARBA" id="ARBA00011489"/>
    </source>
</evidence>
<dbReference type="PANTHER" id="PTHR33573">
    <property type="entry name" value="CASP-LIKE PROTEIN 4A4"/>
    <property type="match status" value="1"/>
</dbReference>
<keyword evidence="5 8" id="KW-0812">Transmembrane</keyword>